<dbReference type="PANTHER" id="PTHR45714">
    <property type="entry name" value="HOMEOBOX-LEUCINE ZIPPER PROTEIN HAT14"/>
    <property type="match status" value="1"/>
</dbReference>
<dbReference type="Pfam" id="PF02183">
    <property type="entry name" value="HALZ"/>
    <property type="match status" value="1"/>
</dbReference>
<protein>
    <recommendedName>
        <fullName evidence="6">Leucine zipper homeobox-associated domain-containing protein</fullName>
    </recommendedName>
</protein>
<comment type="caution">
    <text evidence="7">The sequence shown here is derived from an EMBL/GenBank/DDBJ whole genome shotgun (WGS) entry which is preliminary data.</text>
</comment>
<evidence type="ECO:0000313" key="8">
    <source>
        <dbReference type="Proteomes" id="UP001187192"/>
    </source>
</evidence>
<accession>A0AA88CV42</accession>
<dbReference type="GO" id="GO:0005634">
    <property type="term" value="C:nucleus"/>
    <property type="evidence" value="ECO:0007669"/>
    <property type="project" value="UniProtKB-SubCell"/>
</dbReference>
<evidence type="ECO:0000256" key="4">
    <source>
        <dbReference type="SAM" id="Coils"/>
    </source>
</evidence>
<evidence type="ECO:0000256" key="2">
    <source>
        <dbReference type="ARBA" id="ARBA00023015"/>
    </source>
</evidence>
<keyword evidence="4" id="KW-0175">Coiled coil</keyword>
<comment type="subcellular location">
    <subcellularLocation>
        <location evidence="1">Nucleus</location>
    </subcellularLocation>
</comment>
<gene>
    <name evidence="7" type="ORF">TIFTF001_005635</name>
</gene>
<proteinExistence type="predicted"/>
<dbReference type="SMART" id="SM00340">
    <property type="entry name" value="HALZ"/>
    <property type="match status" value="1"/>
</dbReference>
<feature type="region of interest" description="Disordered" evidence="5">
    <location>
        <begin position="123"/>
        <end position="165"/>
    </location>
</feature>
<evidence type="ECO:0000256" key="3">
    <source>
        <dbReference type="ARBA" id="ARBA00023163"/>
    </source>
</evidence>
<reference evidence="7" key="1">
    <citation type="submission" date="2023-07" db="EMBL/GenBank/DDBJ databases">
        <title>draft genome sequence of fig (Ficus carica).</title>
        <authorList>
            <person name="Takahashi T."/>
            <person name="Nishimura K."/>
        </authorList>
    </citation>
    <scope>NUCLEOTIDE SEQUENCE</scope>
</reference>
<feature type="coiled-coil region" evidence="4">
    <location>
        <begin position="230"/>
        <end position="267"/>
    </location>
</feature>
<dbReference type="InterPro" id="IPR003106">
    <property type="entry name" value="Leu_zip_homeo"/>
</dbReference>
<organism evidence="7 8">
    <name type="scientific">Ficus carica</name>
    <name type="common">Common fig</name>
    <dbReference type="NCBI Taxonomy" id="3494"/>
    <lineage>
        <taxon>Eukaryota</taxon>
        <taxon>Viridiplantae</taxon>
        <taxon>Streptophyta</taxon>
        <taxon>Embryophyta</taxon>
        <taxon>Tracheophyta</taxon>
        <taxon>Spermatophyta</taxon>
        <taxon>Magnoliopsida</taxon>
        <taxon>eudicotyledons</taxon>
        <taxon>Gunneridae</taxon>
        <taxon>Pentapetalae</taxon>
        <taxon>rosids</taxon>
        <taxon>fabids</taxon>
        <taxon>Rosales</taxon>
        <taxon>Moraceae</taxon>
        <taxon>Ficeae</taxon>
        <taxon>Ficus</taxon>
    </lineage>
</organism>
<evidence type="ECO:0000313" key="7">
    <source>
        <dbReference type="EMBL" id="GMN35933.1"/>
    </source>
</evidence>
<dbReference type="AlphaFoldDB" id="A0AA88CV42"/>
<feature type="compositionally biased region" description="Polar residues" evidence="5">
    <location>
        <begin position="132"/>
        <end position="151"/>
    </location>
</feature>
<sequence length="326" mass="36251">MMVVGWAVGAHGLGGSHWIYVDCSYARVGWTARGWWIVVGVRKLYGGRGVVGSWRHLGWRGEGAAWGVCVMMWDSLRGELARWRSFGLENNLHYKSSDLHQENKKKLLCLRYDHLLPSDLKLGPSDEAYQPSDHQASSRVLSAATHENMSSELKRASSDLTSFSNSSTTVKRDRDVVQEVETDQRVVCSRVSTDLEDEEAGSPRKKLRLTKQQSALLEDSFKEHTTLNPLKQTEADYERLKKCCETLTEENSRLQKELQELKSLKLTAPLFMQFQTSTTLTICPSCERICSGGGGGGGDGPSTSPFLIGPKPHFSNPFTTHPSAAC</sequence>
<evidence type="ECO:0000256" key="1">
    <source>
        <dbReference type="ARBA" id="ARBA00004123"/>
    </source>
</evidence>
<dbReference type="EMBL" id="BTGU01000005">
    <property type="protein sequence ID" value="GMN35933.1"/>
    <property type="molecule type" value="Genomic_DNA"/>
</dbReference>
<keyword evidence="3" id="KW-0804">Transcription</keyword>
<feature type="compositionally biased region" description="Polar residues" evidence="5">
    <location>
        <begin position="316"/>
        <end position="326"/>
    </location>
</feature>
<dbReference type="PANTHER" id="PTHR45714:SF24">
    <property type="entry name" value="HOMEOBOX DOMAIN-CONTAINING PROTEIN"/>
    <property type="match status" value="1"/>
</dbReference>
<evidence type="ECO:0000256" key="5">
    <source>
        <dbReference type="SAM" id="MobiDB-lite"/>
    </source>
</evidence>
<name>A0AA88CV42_FICCA</name>
<feature type="region of interest" description="Disordered" evidence="5">
    <location>
        <begin position="297"/>
        <end position="326"/>
    </location>
</feature>
<dbReference type="GO" id="GO:0043565">
    <property type="term" value="F:sequence-specific DNA binding"/>
    <property type="evidence" value="ECO:0007669"/>
    <property type="project" value="InterPro"/>
</dbReference>
<keyword evidence="8" id="KW-1185">Reference proteome</keyword>
<feature type="domain" description="Leucine zipper homeobox-associated" evidence="6">
    <location>
        <begin position="231"/>
        <end position="274"/>
    </location>
</feature>
<evidence type="ECO:0000259" key="6">
    <source>
        <dbReference type="SMART" id="SM00340"/>
    </source>
</evidence>
<dbReference type="GO" id="GO:0006355">
    <property type="term" value="P:regulation of DNA-templated transcription"/>
    <property type="evidence" value="ECO:0007669"/>
    <property type="project" value="InterPro"/>
</dbReference>
<dbReference type="Proteomes" id="UP001187192">
    <property type="component" value="Unassembled WGS sequence"/>
</dbReference>
<dbReference type="InterPro" id="IPR050762">
    <property type="entry name" value="HD-ZIP_Homeobox_LZ_Class_II"/>
</dbReference>
<keyword evidence="2" id="KW-0805">Transcription regulation</keyword>